<dbReference type="GO" id="GO:0005975">
    <property type="term" value="P:carbohydrate metabolic process"/>
    <property type="evidence" value="ECO:0007669"/>
    <property type="project" value="InterPro"/>
</dbReference>
<dbReference type="PROSITE" id="PS51677">
    <property type="entry name" value="NODB"/>
    <property type="match status" value="1"/>
</dbReference>
<dbReference type="PANTHER" id="PTHR47561:SF1">
    <property type="entry name" value="POLYSACCHARIDE DEACETYLASE FAMILY PROTEIN (AFU_ORTHOLOGUE AFUA_6G05030)"/>
    <property type="match status" value="1"/>
</dbReference>
<feature type="domain" description="NodB homology" evidence="1">
    <location>
        <begin position="27"/>
        <end position="251"/>
    </location>
</feature>
<proteinExistence type="predicted"/>
<dbReference type="InterPro" id="IPR037950">
    <property type="entry name" value="PgdA-like"/>
</dbReference>
<evidence type="ECO:0000313" key="2">
    <source>
        <dbReference type="EMBL" id="KIP51288.1"/>
    </source>
</evidence>
<dbReference type="CDD" id="cd10938">
    <property type="entry name" value="CE4_HpPgdA_like"/>
    <property type="match status" value="1"/>
</dbReference>
<evidence type="ECO:0000313" key="3">
    <source>
        <dbReference type="Proteomes" id="UP000032120"/>
    </source>
</evidence>
<dbReference type="InterPro" id="IPR002509">
    <property type="entry name" value="NODB_dom"/>
</dbReference>
<dbReference type="InterPro" id="IPR011330">
    <property type="entry name" value="Glyco_hydro/deAcase_b/a-brl"/>
</dbReference>
<evidence type="ECO:0000259" key="1">
    <source>
        <dbReference type="PROSITE" id="PS51677"/>
    </source>
</evidence>
<dbReference type="RefSeq" id="WP_042545525.1">
    <property type="nucleotide sequence ID" value="NZ_JXSQ01000049.1"/>
</dbReference>
<dbReference type="EMBL" id="JXSQ01000049">
    <property type="protein sequence ID" value="KIP51288.1"/>
    <property type="molecule type" value="Genomic_DNA"/>
</dbReference>
<name>A0A0D0IP15_9MICO</name>
<gene>
    <name evidence="2" type="ORF">SD72_16290</name>
</gene>
<reference evidence="2 3" key="1">
    <citation type="submission" date="2015-01" db="EMBL/GenBank/DDBJ databases">
        <title>Draft genome sequence of Leucobacter komagatae strain VKM ST2845.</title>
        <authorList>
            <person name="Karlyshev A.V."/>
            <person name="Kudryashova E.B."/>
        </authorList>
    </citation>
    <scope>NUCLEOTIDE SEQUENCE [LARGE SCALE GENOMIC DNA]</scope>
    <source>
        <strain evidence="2 3">VKM ST2845</strain>
    </source>
</reference>
<organism evidence="2 3">
    <name type="scientific">Leucobacter komagatae</name>
    <dbReference type="NCBI Taxonomy" id="55969"/>
    <lineage>
        <taxon>Bacteria</taxon>
        <taxon>Bacillati</taxon>
        <taxon>Actinomycetota</taxon>
        <taxon>Actinomycetes</taxon>
        <taxon>Micrococcales</taxon>
        <taxon>Microbacteriaceae</taxon>
        <taxon>Leucobacter</taxon>
    </lineage>
</organism>
<protein>
    <recommendedName>
        <fullName evidence="1">NodB homology domain-containing protein</fullName>
    </recommendedName>
</protein>
<accession>A0A0D0IP15</accession>
<dbReference type="AlphaFoldDB" id="A0A0D0IP15"/>
<dbReference type="PANTHER" id="PTHR47561">
    <property type="entry name" value="POLYSACCHARIDE DEACETYLASE FAMILY PROTEIN (AFU_ORTHOLOGUE AFUA_6G05030)"/>
    <property type="match status" value="1"/>
</dbReference>
<dbReference type="Proteomes" id="UP000032120">
    <property type="component" value="Unassembled WGS sequence"/>
</dbReference>
<dbReference type="Gene3D" id="3.20.20.370">
    <property type="entry name" value="Glycoside hydrolase/deacetylase"/>
    <property type="match status" value="1"/>
</dbReference>
<dbReference type="OrthoDB" id="9784220at2"/>
<comment type="caution">
    <text evidence="2">The sequence shown here is derived from an EMBL/GenBank/DDBJ whole genome shotgun (WGS) entry which is preliminary data.</text>
</comment>
<keyword evidence="3" id="KW-1185">Reference proteome</keyword>
<dbReference type="GO" id="GO:0016810">
    <property type="term" value="F:hydrolase activity, acting on carbon-nitrogen (but not peptide) bonds"/>
    <property type="evidence" value="ECO:0007669"/>
    <property type="project" value="InterPro"/>
</dbReference>
<sequence>MTTPVLLTFDLDAEQLWSARDPESANKPVWLSQGTYGPNVGLPRILRLLGRYDIPVTFFIPGMVIENHPRAIESILEAGHEIEHHSHTHTWSDGLGAEGELEEFELGYEAIVRATGRKPRGWRSPAGELTPNSIAYMERFGLDFSSNLFDSDSAHLLADRDRVTDIVELPFAWVLDDAPFFLYSNRLPGRTMSAPSAVAESWIREWDGISTEPGTHFMLAMHPQVIGRHSRLWALEQTLTHIMESGNAEFLRCSAYADRMRPLLLEERNGQS</sequence>
<dbReference type="SUPFAM" id="SSF88713">
    <property type="entry name" value="Glycoside hydrolase/deacetylase"/>
    <property type="match status" value="1"/>
</dbReference>
<dbReference type="Pfam" id="PF01522">
    <property type="entry name" value="Polysacc_deac_1"/>
    <property type="match status" value="1"/>
</dbReference>